<dbReference type="Proteomes" id="UP000253094">
    <property type="component" value="Unassembled WGS sequence"/>
</dbReference>
<protein>
    <submittedName>
        <fullName evidence="2">Uncharacterized protein</fullName>
    </submittedName>
</protein>
<dbReference type="AlphaFoldDB" id="A0A367FF51"/>
<dbReference type="RefSeq" id="WP_114031152.1">
    <property type="nucleotide sequence ID" value="NZ_QOIL01000014.1"/>
</dbReference>
<evidence type="ECO:0000313" key="2">
    <source>
        <dbReference type="EMBL" id="RCG28240.1"/>
    </source>
</evidence>
<evidence type="ECO:0000313" key="3">
    <source>
        <dbReference type="Proteomes" id="UP000253094"/>
    </source>
</evidence>
<evidence type="ECO:0000256" key="1">
    <source>
        <dbReference type="SAM" id="MobiDB-lite"/>
    </source>
</evidence>
<reference evidence="2 3" key="1">
    <citation type="submission" date="2018-06" db="EMBL/GenBank/DDBJ databases">
        <title>Sphaerisporangium craniellae sp. nov., isolated from a marine sponge in the South China Sea.</title>
        <authorList>
            <person name="Li L."/>
        </authorList>
    </citation>
    <scope>NUCLEOTIDE SEQUENCE [LARGE SCALE GENOMIC DNA]</scope>
    <source>
        <strain evidence="2 3">CCTCC AA 208026</strain>
    </source>
</reference>
<organism evidence="2 3">
    <name type="scientific">Sphaerisporangium album</name>
    <dbReference type="NCBI Taxonomy" id="509200"/>
    <lineage>
        <taxon>Bacteria</taxon>
        <taxon>Bacillati</taxon>
        <taxon>Actinomycetota</taxon>
        <taxon>Actinomycetes</taxon>
        <taxon>Streptosporangiales</taxon>
        <taxon>Streptosporangiaceae</taxon>
        <taxon>Sphaerisporangium</taxon>
    </lineage>
</organism>
<sequence length="61" mass="6270">MSSSSENAKHVTGSKKPENLLADLIRAVSGLTSAVSKGVIGTPINPGPAVDIKHGKGHPRR</sequence>
<proteinExistence type="predicted"/>
<name>A0A367FF51_9ACTN</name>
<gene>
    <name evidence="2" type="ORF">DQ384_24215</name>
</gene>
<dbReference type="EMBL" id="QOIL01000014">
    <property type="protein sequence ID" value="RCG28240.1"/>
    <property type="molecule type" value="Genomic_DNA"/>
</dbReference>
<comment type="caution">
    <text evidence="2">The sequence shown here is derived from an EMBL/GenBank/DDBJ whole genome shotgun (WGS) entry which is preliminary data.</text>
</comment>
<keyword evidence="3" id="KW-1185">Reference proteome</keyword>
<feature type="region of interest" description="Disordered" evidence="1">
    <location>
        <begin position="37"/>
        <end position="61"/>
    </location>
</feature>
<accession>A0A367FF51</accession>